<reference evidence="2" key="1">
    <citation type="submission" date="2020-12" db="UniProtKB">
        <authorList>
            <consortium name="WormBaseParasite"/>
        </authorList>
    </citation>
    <scope>IDENTIFICATION</scope>
    <source>
        <strain evidence="2">MHco3</strain>
    </source>
</reference>
<dbReference type="AlphaFoldDB" id="A0A7I4YCU6"/>
<sequence>MLKESDKDETRVSCFASGSHLLPRNSSCPFKHLDCWDHISQLFSSSTAATRNRTTAKCTKRVQSSCLPFIKKGYCTNPEMIECCPEHCRITC</sequence>
<keyword evidence="1" id="KW-1185">Reference proteome</keyword>
<proteinExistence type="predicted"/>
<evidence type="ECO:0000313" key="1">
    <source>
        <dbReference type="Proteomes" id="UP000025227"/>
    </source>
</evidence>
<name>A0A7I4YCU6_HAECO</name>
<evidence type="ECO:0000313" key="2">
    <source>
        <dbReference type="WBParaSite" id="HCON_00074375-00001"/>
    </source>
</evidence>
<organism evidence="1 2">
    <name type="scientific">Haemonchus contortus</name>
    <name type="common">Barber pole worm</name>
    <dbReference type="NCBI Taxonomy" id="6289"/>
    <lineage>
        <taxon>Eukaryota</taxon>
        <taxon>Metazoa</taxon>
        <taxon>Ecdysozoa</taxon>
        <taxon>Nematoda</taxon>
        <taxon>Chromadorea</taxon>
        <taxon>Rhabditida</taxon>
        <taxon>Rhabditina</taxon>
        <taxon>Rhabditomorpha</taxon>
        <taxon>Strongyloidea</taxon>
        <taxon>Trichostrongylidae</taxon>
        <taxon>Haemonchus</taxon>
    </lineage>
</organism>
<dbReference type="Proteomes" id="UP000025227">
    <property type="component" value="Unplaced"/>
</dbReference>
<dbReference type="WBParaSite" id="HCON_00074375-00001">
    <property type="protein sequence ID" value="HCON_00074375-00001"/>
    <property type="gene ID" value="HCON_00074375"/>
</dbReference>
<protein>
    <submittedName>
        <fullName evidence="2">ShKT domain-containing protein</fullName>
    </submittedName>
</protein>
<accession>A0A7I4YCU6</accession>